<feature type="compositionally biased region" description="Acidic residues" evidence="1">
    <location>
        <begin position="149"/>
        <end position="163"/>
    </location>
</feature>
<proteinExistence type="predicted"/>
<feature type="compositionally biased region" description="Basic and acidic residues" evidence="1">
    <location>
        <begin position="214"/>
        <end position="223"/>
    </location>
</feature>
<feature type="region of interest" description="Disordered" evidence="1">
    <location>
        <begin position="131"/>
        <end position="235"/>
    </location>
</feature>
<dbReference type="EMBL" id="JASSZA010000005">
    <property type="protein sequence ID" value="KAK2109584.1"/>
    <property type="molecule type" value="Genomic_DNA"/>
</dbReference>
<protein>
    <submittedName>
        <fullName evidence="2">Amyloid-beta A4 protein-binding A member 2</fullName>
    </submittedName>
</protein>
<evidence type="ECO:0000256" key="1">
    <source>
        <dbReference type="SAM" id="MobiDB-lite"/>
    </source>
</evidence>
<reference evidence="2 3" key="1">
    <citation type="submission" date="2023-05" db="EMBL/GenBank/DDBJ databases">
        <title>B98-5 Cell Line De Novo Hybrid Assembly: An Optical Mapping Approach.</title>
        <authorList>
            <person name="Kananen K."/>
            <person name="Auerbach J.A."/>
            <person name="Kautto E."/>
            <person name="Blachly J.S."/>
        </authorList>
    </citation>
    <scope>NUCLEOTIDE SEQUENCE [LARGE SCALE GENOMIC DNA]</scope>
    <source>
        <strain evidence="2">B95-8</strain>
        <tissue evidence="2">Cell line</tissue>
    </source>
</reference>
<sequence length="235" mass="26865">MAHWKCESMGSRMLDHRHQLVNNISEEEEDYDKGLPKEEDITYYIHYCPEDDSYLEGMDYNWEEYLSHNVHPVDTNECQEVVEEAEGSQDYPDNHLSILEDEPSVLEAHDQEEDGHYCHSKRGYQDCYPMEASGNTSAPPYHLRCGDGDLGDQEDQEDQEEDINPIRSLSMTSITSASEASMGLSRDLGTLPSKTSCSPSRHKTRPKSLNLPPEAKHHGDPQRGFKPKIRPQRRG</sequence>
<evidence type="ECO:0000313" key="2">
    <source>
        <dbReference type="EMBL" id="KAK2109584.1"/>
    </source>
</evidence>
<gene>
    <name evidence="2" type="primary">APBA2_1</name>
    <name evidence="2" type="ORF">P7K49_009330</name>
</gene>
<name>A0ABQ9VL14_SAGOE</name>
<evidence type="ECO:0000313" key="3">
    <source>
        <dbReference type="Proteomes" id="UP001266305"/>
    </source>
</evidence>
<comment type="caution">
    <text evidence="2">The sequence shown here is derived from an EMBL/GenBank/DDBJ whole genome shotgun (WGS) entry which is preliminary data.</text>
</comment>
<accession>A0ABQ9VL14</accession>
<dbReference type="Proteomes" id="UP001266305">
    <property type="component" value="Unassembled WGS sequence"/>
</dbReference>
<feature type="compositionally biased region" description="Polar residues" evidence="1">
    <location>
        <begin position="167"/>
        <end position="179"/>
    </location>
</feature>
<keyword evidence="3" id="KW-1185">Reference proteome</keyword>
<feature type="compositionally biased region" description="Basic residues" evidence="1">
    <location>
        <begin position="225"/>
        <end position="235"/>
    </location>
</feature>
<organism evidence="2 3">
    <name type="scientific">Saguinus oedipus</name>
    <name type="common">Cotton-top tamarin</name>
    <name type="synonym">Oedipomidas oedipus</name>
    <dbReference type="NCBI Taxonomy" id="9490"/>
    <lineage>
        <taxon>Eukaryota</taxon>
        <taxon>Metazoa</taxon>
        <taxon>Chordata</taxon>
        <taxon>Craniata</taxon>
        <taxon>Vertebrata</taxon>
        <taxon>Euteleostomi</taxon>
        <taxon>Mammalia</taxon>
        <taxon>Eutheria</taxon>
        <taxon>Euarchontoglires</taxon>
        <taxon>Primates</taxon>
        <taxon>Haplorrhini</taxon>
        <taxon>Platyrrhini</taxon>
        <taxon>Cebidae</taxon>
        <taxon>Callitrichinae</taxon>
        <taxon>Saguinus</taxon>
    </lineage>
</organism>